<reference evidence="3 4" key="1">
    <citation type="submission" date="2022-03" db="EMBL/GenBank/DDBJ databases">
        <authorList>
            <person name="Nunn A."/>
            <person name="Chopra R."/>
            <person name="Nunn A."/>
            <person name="Contreras Garrido A."/>
        </authorList>
    </citation>
    <scope>NUCLEOTIDE SEQUENCE [LARGE SCALE GENOMIC DNA]</scope>
</reference>
<protein>
    <recommendedName>
        <fullName evidence="2">DC1 domain-containing protein</fullName>
    </recommendedName>
</protein>
<dbReference type="PANTHER" id="PTHR47841">
    <property type="entry name" value="DIACYLGLYCEROL KINASE THETA-LIKE-RELATED"/>
    <property type="match status" value="1"/>
</dbReference>
<evidence type="ECO:0000256" key="1">
    <source>
        <dbReference type="ARBA" id="ARBA00022737"/>
    </source>
</evidence>
<dbReference type="InterPro" id="IPR004146">
    <property type="entry name" value="DC1"/>
</dbReference>
<name>A0AAU9S9D7_THLAR</name>
<evidence type="ECO:0000313" key="3">
    <source>
        <dbReference type="EMBL" id="CAH2058878.1"/>
    </source>
</evidence>
<keyword evidence="1" id="KW-0677">Repeat</keyword>
<evidence type="ECO:0000259" key="2">
    <source>
        <dbReference type="Pfam" id="PF03107"/>
    </source>
</evidence>
<sequence>MSSMAREEQVVQHFTHVHPVTKVEGFGGFICNGCKTYGFGKTYRCIPCNYDLHEYCATCPPTLLSFLHPEHELRLVFKGPAQTPQDRRGCNICHELAEGLYYQCEPCGFEVHPLCSQLPQHVTHVPHPDHPLELSHMGASNMCMVCHGAIRSWRYKCGPCRFDVHMACVNSSASAAATIQQTSSGSQAYLQPWQYHQPYHNHACGCGYNYGNTNQGQQLLGVSKERIMFSIVMTLMGLPSF</sequence>
<dbReference type="InterPro" id="IPR046349">
    <property type="entry name" value="C1-like_sf"/>
</dbReference>
<feature type="domain" description="DC1" evidence="2">
    <location>
        <begin position="15"/>
        <end position="57"/>
    </location>
</feature>
<organism evidence="3 4">
    <name type="scientific">Thlaspi arvense</name>
    <name type="common">Field penny-cress</name>
    <dbReference type="NCBI Taxonomy" id="13288"/>
    <lineage>
        <taxon>Eukaryota</taxon>
        <taxon>Viridiplantae</taxon>
        <taxon>Streptophyta</taxon>
        <taxon>Embryophyta</taxon>
        <taxon>Tracheophyta</taxon>
        <taxon>Spermatophyta</taxon>
        <taxon>Magnoliopsida</taxon>
        <taxon>eudicotyledons</taxon>
        <taxon>Gunneridae</taxon>
        <taxon>Pentapetalae</taxon>
        <taxon>rosids</taxon>
        <taxon>malvids</taxon>
        <taxon>Brassicales</taxon>
        <taxon>Brassicaceae</taxon>
        <taxon>Thlaspideae</taxon>
        <taxon>Thlaspi</taxon>
    </lineage>
</organism>
<dbReference type="AlphaFoldDB" id="A0AAU9S9D7"/>
<accession>A0AAU9S9D7</accession>
<evidence type="ECO:0000313" key="4">
    <source>
        <dbReference type="Proteomes" id="UP000836841"/>
    </source>
</evidence>
<dbReference type="PANTHER" id="PTHR47841:SF6">
    <property type="entry name" value="CYSTEINE_HISTIDINE-RICH C1 DOMAIN FAMILY PROTEIN-RELATED"/>
    <property type="match status" value="1"/>
</dbReference>
<keyword evidence="4" id="KW-1185">Reference proteome</keyword>
<dbReference type="Pfam" id="PF03107">
    <property type="entry name" value="C1_2"/>
    <property type="match status" value="3"/>
</dbReference>
<proteinExistence type="predicted"/>
<gene>
    <name evidence="3" type="ORF">TAV2_LOCUS14752</name>
</gene>
<feature type="domain" description="DC1" evidence="2">
    <location>
        <begin position="127"/>
        <end position="169"/>
    </location>
</feature>
<dbReference type="Proteomes" id="UP000836841">
    <property type="component" value="Chromosome 4"/>
</dbReference>
<dbReference type="SUPFAM" id="SSF57889">
    <property type="entry name" value="Cysteine-rich domain"/>
    <property type="match status" value="2"/>
</dbReference>
<feature type="domain" description="DC1" evidence="2">
    <location>
        <begin position="66"/>
        <end position="115"/>
    </location>
</feature>
<dbReference type="EMBL" id="OU466860">
    <property type="protein sequence ID" value="CAH2058878.1"/>
    <property type="molecule type" value="Genomic_DNA"/>
</dbReference>